<dbReference type="CDD" id="cd07067">
    <property type="entry name" value="HP_PGM_like"/>
    <property type="match status" value="1"/>
</dbReference>
<evidence type="ECO:0000256" key="1">
    <source>
        <dbReference type="SAM" id="MobiDB-lite"/>
    </source>
</evidence>
<dbReference type="Proteomes" id="UP000540698">
    <property type="component" value="Unassembled WGS sequence"/>
</dbReference>
<reference evidence="2 3" key="1">
    <citation type="submission" date="2020-04" db="EMBL/GenBank/DDBJ databases">
        <title>MicrobeNet Type strains.</title>
        <authorList>
            <person name="Nicholson A.C."/>
        </authorList>
    </citation>
    <scope>NUCLEOTIDE SEQUENCE [LARGE SCALE GENOMIC DNA]</scope>
    <source>
        <strain evidence="2 3">DSM 44956</strain>
    </source>
</reference>
<keyword evidence="3" id="KW-1185">Reference proteome</keyword>
<dbReference type="AlphaFoldDB" id="A0A7X6L1G6"/>
<feature type="region of interest" description="Disordered" evidence="1">
    <location>
        <begin position="36"/>
        <end position="57"/>
    </location>
</feature>
<accession>A0A7X6L1G6</accession>
<dbReference type="Gene3D" id="3.40.50.1240">
    <property type="entry name" value="Phosphoglycerate mutase-like"/>
    <property type="match status" value="1"/>
</dbReference>
<dbReference type="SMART" id="SM00855">
    <property type="entry name" value="PGAM"/>
    <property type="match status" value="1"/>
</dbReference>
<evidence type="ECO:0000313" key="2">
    <source>
        <dbReference type="EMBL" id="NKY26106.1"/>
    </source>
</evidence>
<evidence type="ECO:0000313" key="3">
    <source>
        <dbReference type="Proteomes" id="UP000540698"/>
    </source>
</evidence>
<sequence>MRIDPRADETTRKERRVVRQVATRSLLVLVRHAQPFIPRPGGPGDHERSLTGAGRGQAERLATELATEQPAAIVSSPYLRAVQTVEPLARFTGLPVLTHNRLREWDSGIGPTPDYARYYAQSWADPSFARPGGESLRQLTDRATAILTELAQRHRGRTVVIGSHGTFISRALIGFGRREVGWAFHSSMPMPAIYRLVFEDGGAVRASGPGLGE</sequence>
<gene>
    <name evidence="2" type="ORF">HGB38_07720</name>
</gene>
<dbReference type="GO" id="GO:0016791">
    <property type="term" value="F:phosphatase activity"/>
    <property type="evidence" value="ECO:0007669"/>
    <property type="project" value="TreeGrafter"/>
</dbReference>
<dbReference type="InterPro" id="IPR013078">
    <property type="entry name" value="His_Pase_superF_clade-1"/>
</dbReference>
<dbReference type="InterPro" id="IPR029033">
    <property type="entry name" value="His_PPase_superfam"/>
</dbReference>
<dbReference type="EMBL" id="JAAXOS010000003">
    <property type="protein sequence ID" value="NKY26106.1"/>
    <property type="molecule type" value="Genomic_DNA"/>
</dbReference>
<proteinExistence type="predicted"/>
<dbReference type="PANTHER" id="PTHR48100">
    <property type="entry name" value="BROAD-SPECIFICITY PHOSPHATASE YOR283W-RELATED"/>
    <property type="match status" value="1"/>
</dbReference>
<dbReference type="SUPFAM" id="SSF53254">
    <property type="entry name" value="Phosphoglycerate mutase-like"/>
    <property type="match status" value="1"/>
</dbReference>
<organism evidence="2 3">
    <name type="scientific">Nocardia gamkensis</name>
    <dbReference type="NCBI Taxonomy" id="352869"/>
    <lineage>
        <taxon>Bacteria</taxon>
        <taxon>Bacillati</taxon>
        <taxon>Actinomycetota</taxon>
        <taxon>Actinomycetes</taxon>
        <taxon>Mycobacteriales</taxon>
        <taxon>Nocardiaceae</taxon>
        <taxon>Nocardia</taxon>
    </lineage>
</organism>
<protein>
    <submittedName>
        <fullName evidence="2">Histidine phosphatase family protein</fullName>
    </submittedName>
</protein>
<name>A0A7X6L1G6_9NOCA</name>
<dbReference type="Pfam" id="PF00300">
    <property type="entry name" value="His_Phos_1"/>
    <property type="match status" value="1"/>
</dbReference>
<dbReference type="InterPro" id="IPR050275">
    <property type="entry name" value="PGM_Phosphatase"/>
</dbReference>
<comment type="caution">
    <text evidence="2">The sequence shown here is derived from an EMBL/GenBank/DDBJ whole genome shotgun (WGS) entry which is preliminary data.</text>
</comment>